<organism evidence="1 2">
    <name type="scientific">Kaustia mangrovi</name>
    <dbReference type="NCBI Taxonomy" id="2593653"/>
    <lineage>
        <taxon>Bacteria</taxon>
        <taxon>Pseudomonadati</taxon>
        <taxon>Pseudomonadota</taxon>
        <taxon>Alphaproteobacteria</taxon>
        <taxon>Hyphomicrobiales</taxon>
        <taxon>Parvibaculaceae</taxon>
        <taxon>Kaustia</taxon>
    </lineage>
</organism>
<dbReference type="KEGG" id="kmn:HW532_12735"/>
<dbReference type="EMBL" id="CP058214">
    <property type="protein sequence ID" value="QPC43484.1"/>
    <property type="molecule type" value="Genomic_DNA"/>
</dbReference>
<dbReference type="AlphaFoldDB" id="A0A7S8HCI4"/>
<dbReference type="Proteomes" id="UP000593594">
    <property type="component" value="Chromosome"/>
</dbReference>
<gene>
    <name evidence="1" type="ORF">HW532_12735</name>
</gene>
<name>A0A7S8HCI4_9HYPH</name>
<protein>
    <submittedName>
        <fullName evidence="1">Uncharacterized protein</fullName>
    </submittedName>
</protein>
<dbReference type="RefSeq" id="WP_213160848.1">
    <property type="nucleotide sequence ID" value="NZ_CP058214.1"/>
</dbReference>
<keyword evidence="2" id="KW-1185">Reference proteome</keyword>
<accession>A0A7S8HCI4</accession>
<reference evidence="1 2" key="1">
    <citation type="submission" date="2020-06" db="EMBL/GenBank/DDBJ databases">
        <title>Genome sequence of 2 isolates from Red Sea Mangroves.</title>
        <authorList>
            <person name="Sefrji F."/>
            <person name="Michoud G."/>
            <person name="Merlino G."/>
            <person name="Daffonchio D."/>
        </authorList>
    </citation>
    <scope>NUCLEOTIDE SEQUENCE [LARGE SCALE GENOMIC DNA]</scope>
    <source>
        <strain evidence="1 2">R1DC25</strain>
    </source>
</reference>
<proteinExistence type="predicted"/>
<sequence length="573" mass="57880">MASYAGKNLRIADDAGNVVPNAWIEVRLERAGRPLVQIFADHEGTTPLGNPFQTDQFGRAAFFAPGGFYRIRAYTVSPAWEDTFEWEAIGTAAATDFGTALFPADAIVVTLAARAAYDGEAAGFAVIVLQDADGPTLYWKQSAAAADWSAGTPLQGPAGAPGSAQMVATSATPLAIGTGTKTWTLDQADRGYAVGARIVATSDADPANRRMSGVIAAYGGTTLEVAVDTIVGAGTYADWTIALSGERGPAGADGSDPGALFTWDAATTDADPGAGEIRANDADLSTATQLYVSKLNRMSDDVSAYLLALAASSNPTAKGLLTLTHAADNSQAMFQVTGVADAGDYVKVAVQGHSGATAFVTSAPISFQFARAGDAGSMSGPASSVDGEIPEFDGASGTALRGSGATFPLDGTSVALDASDIANDSGVPGSHLDEALDNLAADDTPADEVNDWTAAQRTPIVPVAVVAGVALLDLSQGHHFAVTLSDDATLAVTNPPGAGTSQPGLVEIVQDATGGRAVTFDDGTVGAAGLIDGSGASPAPPGGTDANRRTVYSMAVMGDGAVQLTLMGDRVPS</sequence>
<evidence type="ECO:0000313" key="2">
    <source>
        <dbReference type="Proteomes" id="UP000593594"/>
    </source>
</evidence>
<evidence type="ECO:0000313" key="1">
    <source>
        <dbReference type="EMBL" id="QPC43484.1"/>
    </source>
</evidence>